<gene>
    <name evidence="1" type="ORF">SO802_015030</name>
</gene>
<keyword evidence="2" id="KW-1185">Reference proteome</keyword>
<protein>
    <submittedName>
        <fullName evidence="1">Uncharacterized protein</fullName>
    </submittedName>
</protein>
<sequence length="101" mass="11575">MGRSLKSKSLHSRPINKLPRENVRSVGFISGDITTTHHSTLLFAKRRSETCSHLILSCLFALIRIFTHSSIIENLPHIIKQLMKTNLKLPGNWLCSLHRYL</sequence>
<name>A0AAW2CTW0_9ROSI</name>
<evidence type="ECO:0000313" key="1">
    <source>
        <dbReference type="EMBL" id="KAL0001249.1"/>
    </source>
</evidence>
<evidence type="ECO:0000313" key="2">
    <source>
        <dbReference type="Proteomes" id="UP001459277"/>
    </source>
</evidence>
<organism evidence="1 2">
    <name type="scientific">Lithocarpus litseifolius</name>
    <dbReference type="NCBI Taxonomy" id="425828"/>
    <lineage>
        <taxon>Eukaryota</taxon>
        <taxon>Viridiplantae</taxon>
        <taxon>Streptophyta</taxon>
        <taxon>Embryophyta</taxon>
        <taxon>Tracheophyta</taxon>
        <taxon>Spermatophyta</taxon>
        <taxon>Magnoliopsida</taxon>
        <taxon>eudicotyledons</taxon>
        <taxon>Gunneridae</taxon>
        <taxon>Pentapetalae</taxon>
        <taxon>rosids</taxon>
        <taxon>fabids</taxon>
        <taxon>Fagales</taxon>
        <taxon>Fagaceae</taxon>
        <taxon>Lithocarpus</taxon>
    </lineage>
</organism>
<dbReference type="EMBL" id="JAZDWU010000005">
    <property type="protein sequence ID" value="KAL0001249.1"/>
    <property type="molecule type" value="Genomic_DNA"/>
</dbReference>
<reference evidence="1 2" key="1">
    <citation type="submission" date="2024-01" db="EMBL/GenBank/DDBJ databases">
        <title>A telomere-to-telomere, gap-free genome of sweet tea (Lithocarpus litseifolius).</title>
        <authorList>
            <person name="Zhou J."/>
        </authorList>
    </citation>
    <scope>NUCLEOTIDE SEQUENCE [LARGE SCALE GENOMIC DNA]</scope>
    <source>
        <strain evidence="1">Zhou-2022a</strain>
        <tissue evidence="1">Leaf</tissue>
    </source>
</reference>
<dbReference type="AlphaFoldDB" id="A0AAW2CTW0"/>
<accession>A0AAW2CTW0</accession>
<dbReference type="Proteomes" id="UP001459277">
    <property type="component" value="Unassembled WGS sequence"/>
</dbReference>
<proteinExistence type="predicted"/>
<comment type="caution">
    <text evidence="1">The sequence shown here is derived from an EMBL/GenBank/DDBJ whole genome shotgun (WGS) entry which is preliminary data.</text>
</comment>